<keyword evidence="24" id="KW-1185">Reference proteome</keyword>
<dbReference type="GO" id="GO:0005524">
    <property type="term" value="F:ATP binding"/>
    <property type="evidence" value="ECO:0007669"/>
    <property type="project" value="UniProtKB-UniRule"/>
</dbReference>
<comment type="catalytic activity">
    <reaction evidence="16">
        <text>L-seryl-[protein] + ATP = O-phospho-L-seryl-[protein] + ADP + H(+)</text>
        <dbReference type="Rhea" id="RHEA:17989"/>
        <dbReference type="Rhea" id="RHEA-COMP:9863"/>
        <dbReference type="Rhea" id="RHEA-COMP:11604"/>
        <dbReference type="ChEBI" id="CHEBI:15378"/>
        <dbReference type="ChEBI" id="CHEBI:29999"/>
        <dbReference type="ChEBI" id="CHEBI:30616"/>
        <dbReference type="ChEBI" id="CHEBI:83421"/>
        <dbReference type="ChEBI" id="CHEBI:456216"/>
        <dbReference type="EC" id="2.7.11.1"/>
    </reaction>
</comment>
<keyword evidence="5" id="KW-0488">Methylation</keyword>
<evidence type="ECO:0000256" key="5">
    <source>
        <dbReference type="ARBA" id="ARBA00022481"/>
    </source>
</evidence>
<keyword evidence="14" id="KW-0539">Nucleus</keyword>
<keyword evidence="10 20" id="KW-0547">Nucleotide-binding</keyword>
<dbReference type="FunFam" id="3.30.200.20:FF:000003">
    <property type="entry name" value="Non-specific serine/threonine protein kinase"/>
    <property type="match status" value="1"/>
</dbReference>
<dbReference type="GO" id="GO:0046872">
    <property type="term" value="F:metal ion binding"/>
    <property type="evidence" value="ECO:0007669"/>
    <property type="project" value="UniProtKB-KW"/>
</dbReference>
<keyword evidence="7" id="KW-0597">Phosphoprotein</keyword>
<dbReference type="GO" id="GO:0005634">
    <property type="term" value="C:nucleus"/>
    <property type="evidence" value="ECO:0007669"/>
    <property type="project" value="UniProtKB-SubCell"/>
</dbReference>
<keyword evidence="11" id="KW-0418">Kinase</keyword>
<evidence type="ECO:0000256" key="18">
    <source>
        <dbReference type="ARBA" id="ARBA00074971"/>
    </source>
</evidence>
<evidence type="ECO:0000256" key="13">
    <source>
        <dbReference type="ARBA" id="ARBA00022842"/>
    </source>
</evidence>
<evidence type="ECO:0000259" key="22">
    <source>
        <dbReference type="PROSITE" id="PS50011"/>
    </source>
</evidence>
<dbReference type="PROSITE" id="PS00107">
    <property type="entry name" value="PROTEIN_KINASE_ATP"/>
    <property type="match status" value="1"/>
</dbReference>
<evidence type="ECO:0000256" key="8">
    <source>
        <dbReference type="ARBA" id="ARBA00022679"/>
    </source>
</evidence>
<feature type="compositionally biased region" description="Low complexity" evidence="21">
    <location>
        <begin position="563"/>
        <end position="582"/>
    </location>
</feature>
<dbReference type="AlphaFoldDB" id="A0A553PGW3"/>
<evidence type="ECO:0000256" key="20">
    <source>
        <dbReference type="PROSITE-ProRule" id="PRU10141"/>
    </source>
</evidence>
<dbReference type="EMBL" id="VCGU01000004">
    <property type="protein sequence ID" value="TRY76929.1"/>
    <property type="molecule type" value="Genomic_DNA"/>
</dbReference>
<evidence type="ECO:0000256" key="2">
    <source>
        <dbReference type="ARBA" id="ARBA00004123"/>
    </source>
</evidence>
<dbReference type="EC" id="2.7.11.1" evidence="4"/>
<evidence type="ECO:0000256" key="11">
    <source>
        <dbReference type="ARBA" id="ARBA00022777"/>
    </source>
</evidence>
<feature type="region of interest" description="Disordered" evidence="21">
    <location>
        <begin position="853"/>
        <end position="893"/>
    </location>
</feature>
<evidence type="ECO:0000256" key="6">
    <source>
        <dbReference type="ARBA" id="ARBA00022527"/>
    </source>
</evidence>
<dbReference type="PANTHER" id="PTHR24346:SF45">
    <property type="entry name" value="PROTEIN KINASE DOMAIN-CONTAINING PROTEIN"/>
    <property type="match status" value="1"/>
</dbReference>
<comment type="catalytic activity">
    <reaction evidence="15">
        <text>L-threonyl-[protein] + ATP = O-phospho-L-threonyl-[protein] + ADP + H(+)</text>
        <dbReference type="Rhea" id="RHEA:46608"/>
        <dbReference type="Rhea" id="RHEA-COMP:11060"/>
        <dbReference type="Rhea" id="RHEA-COMP:11605"/>
        <dbReference type="ChEBI" id="CHEBI:15378"/>
        <dbReference type="ChEBI" id="CHEBI:30013"/>
        <dbReference type="ChEBI" id="CHEBI:30616"/>
        <dbReference type="ChEBI" id="CHEBI:61977"/>
        <dbReference type="ChEBI" id="CHEBI:456216"/>
        <dbReference type="EC" id="2.7.11.1"/>
    </reaction>
</comment>
<dbReference type="InterPro" id="IPR000719">
    <property type="entry name" value="Prot_kinase_dom"/>
</dbReference>
<feature type="region of interest" description="Disordered" evidence="21">
    <location>
        <begin position="514"/>
        <end position="582"/>
    </location>
</feature>
<dbReference type="GO" id="GO:0005737">
    <property type="term" value="C:cytoplasm"/>
    <property type="evidence" value="ECO:0007669"/>
    <property type="project" value="TreeGrafter"/>
</dbReference>
<evidence type="ECO:0000256" key="17">
    <source>
        <dbReference type="ARBA" id="ARBA00054738"/>
    </source>
</evidence>
<dbReference type="InterPro" id="IPR011009">
    <property type="entry name" value="Kinase-like_dom_sf"/>
</dbReference>
<feature type="compositionally biased region" description="Polar residues" evidence="21">
    <location>
        <begin position="769"/>
        <end position="778"/>
    </location>
</feature>
<dbReference type="Gene3D" id="1.10.510.10">
    <property type="entry name" value="Transferase(Phosphotransferase) domain 1"/>
    <property type="match status" value="1"/>
</dbReference>
<accession>A0A553PGW3</accession>
<keyword evidence="9" id="KW-0479">Metal-binding</keyword>
<dbReference type="SUPFAM" id="SSF56112">
    <property type="entry name" value="Protein kinase-like (PK-like)"/>
    <property type="match status" value="1"/>
</dbReference>
<proteinExistence type="inferred from homology"/>
<keyword evidence="8" id="KW-0808">Transferase</keyword>
<dbReference type="SMART" id="SM00220">
    <property type="entry name" value="S_TKc"/>
    <property type="match status" value="1"/>
</dbReference>
<evidence type="ECO:0000256" key="4">
    <source>
        <dbReference type="ARBA" id="ARBA00012513"/>
    </source>
</evidence>
<feature type="domain" description="Protein kinase" evidence="22">
    <location>
        <begin position="29"/>
        <end position="282"/>
    </location>
</feature>
<feature type="binding site" evidence="20">
    <location>
        <position position="58"/>
    </location>
    <ligand>
        <name>ATP</name>
        <dbReference type="ChEBI" id="CHEBI:30616"/>
    </ligand>
</feature>
<evidence type="ECO:0000256" key="7">
    <source>
        <dbReference type="ARBA" id="ARBA00022553"/>
    </source>
</evidence>
<dbReference type="InterPro" id="IPR017441">
    <property type="entry name" value="Protein_kinase_ATP_BS"/>
</dbReference>
<keyword evidence="6" id="KW-0723">Serine/threonine-protein kinase</keyword>
<comment type="subcellular location">
    <subcellularLocation>
        <location evidence="2">Nucleus</location>
    </subcellularLocation>
</comment>
<comment type="similarity">
    <text evidence="3">Belongs to the protein kinase superfamily. CAMK Ser/Thr protein kinase family.</text>
</comment>
<dbReference type="FunFam" id="1.10.510.10:FF:000166">
    <property type="entry name" value="SNF-related serine/threonine-protein kinase"/>
    <property type="match status" value="1"/>
</dbReference>
<evidence type="ECO:0000313" key="24">
    <source>
        <dbReference type="Proteomes" id="UP000318571"/>
    </source>
</evidence>
<evidence type="ECO:0000256" key="19">
    <source>
        <dbReference type="ARBA" id="ARBA00077142"/>
    </source>
</evidence>
<evidence type="ECO:0000256" key="3">
    <source>
        <dbReference type="ARBA" id="ARBA00006692"/>
    </source>
</evidence>
<evidence type="ECO:0000256" key="14">
    <source>
        <dbReference type="ARBA" id="ARBA00023242"/>
    </source>
</evidence>
<protein>
    <recommendedName>
        <fullName evidence="18">SNF-related serine/threonine-protein kinase</fullName>
        <ecNumber evidence="4">2.7.11.1</ecNumber>
    </recommendedName>
    <alternativeName>
        <fullName evidence="19">SNF1-related kinase</fullName>
    </alternativeName>
</protein>
<evidence type="ECO:0000256" key="12">
    <source>
        <dbReference type="ARBA" id="ARBA00022840"/>
    </source>
</evidence>
<feature type="compositionally biased region" description="Polar residues" evidence="21">
    <location>
        <begin position="853"/>
        <end position="863"/>
    </location>
</feature>
<comment type="cofactor">
    <cofactor evidence="1">
        <name>Mg(2+)</name>
        <dbReference type="ChEBI" id="CHEBI:18420"/>
    </cofactor>
</comment>
<dbReference type="InterPro" id="IPR008271">
    <property type="entry name" value="Ser/Thr_kinase_AS"/>
</dbReference>
<dbReference type="CDD" id="cd14339">
    <property type="entry name" value="UBA_SNRK"/>
    <property type="match status" value="1"/>
</dbReference>
<dbReference type="CDD" id="cd14074">
    <property type="entry name" value="STKc_SNRK"/>
    <property type="match status" value="1"/>
</dbReference>
<feature type="region of interest" description="Disordered" evidence="21">
    <location>
        <begin position="646"/>
        <end position="778"/>
    </location>
</feature>
<keyword evidence="13" id="KW-0460">Magnesium</keyword>
<evidence type="ECO:0000313" key="23">
    <source>
        <dbReference type="EMBL" id="TRY76929.1"/>
    </source>
</evidence>
<dbReference type="PANTHER" id="PTHR24346">
    <property type="entry name" value="MAP/MICROTUBULE AFFINITY-REGULATING KINASE"/>
    <property type="match status" value="1"/>
</dbReference>
<dbReference type="GO" id="GO:0035556">
    <property type="term" value="P:intracellular signal transduction"/>
    <property type="evidence" value="ECO:0007669"/>
    <property type="project" value="TreeGrafter"/>
</dbReference>
<evidence type="ECO:0000256" key="16">
    <source>
        <dbReference type="ARBA" id="ARBA00048679"/>
    </source>
</evidence>
<dbReference type="GO" id="GO:0004674">
    <property type="term" value="F:protein serine/threonine kinase activity"/>
    <property type="evidence" value="ECO:0007669"/>
    <property type="project" value="UniProtKB-KW"/>
</dbReference>
<dbReference type="PROSITE" id="PS50011">
    <property type="entry name" value="PROTEIN_KINASE_DOM"/>
    <property type="match status" value="1"/>
</dbReference>
<evidence type="ECO:0000256" key="15">
    <source>
        <dbReference type="ARBA" id="ARBA00047899"/>
    </source>
</evidence>
<feature type="compositionally biased region" description="Acidic residues" evidence="21">
    <location>
        <begin position="915"/>
        <end position="930"/>
    </location>
</feature>
<organism evidence="23 24">
    <name type="scientific">Tigriopus californicus</name>
    <name type="common">Marine copepod</name>
    <dbReference type="NCBI Taxonomy" id="6832"/>
    <lineage>
        <taxon>Eukaryota</taxon>
        <taxon>Metazoa</taxon>
        <taxon>Ecdysozoa</taxon>
        <taxon>Arthropoda</taxon>
        <taxon>Crustacea</taxon>
        <taxon>Multicrustacea</taxon>
        <taxon>Hexanauplia</taxon>
        <taxon>Copepoda</taxon>
        <taxon>Harpacticoida</taxon>
        <taxon>Harpacticidae</taxon>
        <taxon>Tigriopus</taxon>
    </lineage>
</organism>
<dbReference type="OMA" id="LHRAHSC"/>
<evidence type="ECO:0000256" key="9">
    <source>
        <dbReference type="ARBA" id="ARBA00022723"/>
    </source>
</evidence>
<gene>
    <name evidence="23" type="ORF">TCAL_10621</name>
</gene>
<dbReference type="Pfam" id="PF00069">
    <property type="entry name" value="Pkinase"/>
    <property type="match status" value="1"/>
</dbReference>
<feature type="compositionally biased region" description="Low complexity" evidence="21">
    <location>
        <begin position="708"/>
        <end position="758"/>
    </location>
</feature>
<name>A0A553PGW3_TIGCA</name>
<dbReference type="OrthoDB" id="942095at2759"/>
<comment type="caution">
    <text evidence="23">The sequence shown here is derived from an EMBL/GenBank/DDBJ whole genome shotgun (WGS) entry which is preliminary data.</text>
</comment>
<keyword evidence="12 20" id="KW-0067">ATP-binding</keyword>
<sequence length="1091" mass="119402">MERQAHPRNRIGGTVSSITTPKRQIAGLYDLEETLGEGHYAVVKLASHVFTGEKVAVKVIDKTKLDAATKIQMLQEVQLMKLVQHPHVVRLYEVIDTQTKLYLILEYADGGDMYDYIMKHEGGLSEDQARTYFKQIVTAIQYCHRLHVVHRDLKPENVVFFEKLGIVKLTDFGFSNQFNPGQRLETSCGSLAYSAPEILLGDAYDAPAVDIWSLGVILYMLVCGSAPFQEANDSETLTMIMDCKYTFPKHISSQCRSLISRMLQRNPDARSSLMDIVEDPWLGGGADEEGNAIPTIQQLPLVSREHLTEEEHAYILKKMESGKIAPRDEIIHSLDMNEYNHITATYFLLAERKLRTQRADLACRMSRSDGGSAAFSLDEKPLVSVASSVPLSQSLDFRSGPPNVFLEKPSPMVDSLLSPESDIAPVSSSSPNRRRLNKLRNISIVEEEDERDSADEGIKMIPLDPANKVLSHHSSTSSLADKPLVVGSPKSHAFDIGVLAASLRSQLSMTGVGGGDITPSANPPTPFPVSSQIGTGGLSRQGSLRRVDTGPASASPASDRKSIPSSPSTPPGSNGSSNQNSPARFKMAKKLVSTRSSPQLLNQIHEEAEDSSGSRTASLRFLEEDPVDSFPSSAAGVAVIRRLEARRKLHKARAQSCSSSDASDDDSESKKKRHEKSRTPPYNIPRRRDSQHDDSSDSQEPGMGGATSAAAFRAQQASSSSGIAAGSSQGKSDNTEAGSRGRNSTSSSNANNNTASRSVAHLSRRHRSNATSRIRQSHSLNRISELHVVADFSSDHDDISNNNSSCPSSVASVVNGVYYPKPPSLLQHQLISENDSEGGRFDMLTRYLESLSAHRSNNGSSTIRSRDDSQNSSDGEFDADLSTRSSSSRTRHKVNLRVLEQRLNKIQEECNKSADEEEGEVDEEMGELSDDVATLPDDSLDPRQDMLDALENARNLQGSKDDDQENEHSIVSRTILEIYDPKKYTRRDSDPDETGSTKSCFTTVMSRVSQKPRKPLHRAHSCGSLMGLKERALLSKNLPVIWDILKAANARGSASTQVSSQGEFSLQLAAATNPITTMFQIQSTSRCCNLC</sequence>
<evidence type="ECO:0000256" key="21">
    <source>
        <dbReference type="SAM" id="MobiDB-lite"/>
    </source>
</evidence>
<evidence type="ECO:0000256" key="10">
    <source>
        <dbReference type="ARBA" id="ARBA00022741"/>
    </source>
</evidence>
<evidence type="ECO:0000256" key="1">
    <source>
        <dbReference type="ARBA" id="ARBA00001946"/>
    </source>
</evidence>
<dbReference type="Proteomes" id="UP000318571">
    <property type="component" value="Chromosome 5"/>
</dbReference>
<comment type="function">
    <text evidence="17">May play a role in hematopoietic cell proliferation or differentiation. Potential mediator of neuronal apoptosis.</text>
</comment>
<dbReference type="PROSITE" id="PS00108">
    <property type="entry name" value="PROTEIN_KINASE_ST"/>
    <property type="match status" value="1"/>
</dbReference>
<feature type="region of interest" description="Disordered" evidence="21">
    <location>
        <begin position="910"/>
        <end position="943"/>
    </location>
</feature>
<reference evidence="23 24" key="1">
    <citation type="journal article" date="2018" name="Nat. Ecol. Evol.">
        <title>Genomic signatures of mitonuclear coevolution across populations of Tigriopus californicus.</title>
        <authorList>
            <person name="Barreto F.S."/>
            <person name="Watson E.T."/>
            <person name="Lima T.G."/>
            <person name="Willett C.S."/>
            <person name="Edmands S."/>
            <person name="Li W."/>
            <person name="Burton R.S."/>
        </authorList>
    </citation>
    <scope>NUCLEOTIDE SEQUENCE [LARGE SCALE GENOMIC DNA]</scope>
    <source>
        <strain evidence="23 24">San Diego</strain>
    </source>
</reference>
<feature type="compositionally biased region" description="Basic and acidic residues" evidence="21">
    <location>
        <begin position="686"/>
        <end position="695"/>
    </location>
</feature>